<proteinExistence type="predicted"/>
<protein>
    <submittedName>
        <fullName evidence="5">AcrR family transcriptional regulator</fullName>
    </submittedName>
</protein>
<dbReference type="InterPro" id="IPR001647">
    <property type="entry name" value="HTH_TetR"/>
</dbReference>
<dbReference type="Proteomes" id="UP000237640">
    <property type="component" value="Unassembled WGS sequence"/>
</dbReference>
<keyword evidence="3" id="KW-0812">Transmembrane</keyword>
<feature type="domain" description="HTH tetR-type" evidence="4">
    <location>
        <begin position="5"/>
        <end position="65"/>
    </location>
</feature>
<reference evidence="5 6" key="1">
    <citation type="submission" date="2018-03" db="EMBL/GenBank/DDBJ databases">
        <title>Genomic Encyclopedia of Archaeal and Bacterial Type Strains, Phase II (KMG-II): from individual species to whole genera.</title>
        <authorList>
            <person name="Goeker M."/>
        </authorList>
    </citation>
    <scope>NUCLEOTIDE SEQUENCE [LARGE SCALE GENOMIC DNA]</scope>
    <source>
        <strain evidence="5 6">DSM 25027</strain>
    </source>
</reference>
<dbReference type="InterPro" id="IPR036271">
    <property type="entry name" value="Tet_transcr_reg_TetR-rel_C_sf"/>
</dbReference>
<dbReference type="OrthoDB" id="9789566at2"/>
<evidence type="ECO:0000256" key="3">
    <source>
        <dbReference type="SAM" id="Phobius"/>
    </source>
</evidence>
<dbReference type="InterPro" id="IPR009057">
    <property type="entry name" value="Homeodomain-like_sf"/>
</dbReference>
<dbReference type="RefSeq" id="WP_106145845.1">
    <property type="nucleotide sequence ID" value="NZ_PVYX01000002.1"/>
</dbReference>
<dbReference type="PRINTS" id="PR00455">
    <property type="entry name" value="HTHTETR"/>
</dbReference>
<sequence length="203" mass="23711">MEGRKNTEAEILRAAKKVFIQHGYAGARMQAIADEAKINKAMLHYYYRSKDALFEKIMDGAVDLMSRQFISALSGDKPVMEKVEAMVSNYTDTIIKNPYIPIFILNELARSQMNFQNRLLQKLEQDNLFMNFLAQIVQEQQSGILRPIPVPQFMITIMSLIVFPHIAKPVFLKIFKMADKEYMHMMEERKEYIMDFLRKSVML</sequence>
<dbReference type="PANTHER" id="PTHR30328:SF54">
    <property type="entry name" value="HTH-TYPE TRANSCRIPTIONAL REPRESSOR SCO4008"/>
    <property type="match status" value="1"/>
</dbReference>
<dbReference type="GO" id="GO:0003677">
    <property type="term" value="F:DNA binding"/>
    <property type="evidence" value="ECO:0007669"/>
    <property type="project" value="UniProtKB-UniRule"/>
</dbReference>
<dbReference type="Pfam" id="PF00440">
    <property type="entry name" value="TetR_N"/>
    <property type="match status" value="1"/>
</dbReference>
<dbReference type="EMBL" id="PVYX01000002">
    <property type="protein sequence ID" value="PRX54577.1"/>
    <property type="molecule type" value="Genomic_DNA"/>
</dbReference>
<dbReference type="AlphaFoldDB" id="A0A2T0MAP8"/>
<evidence type="ECO:0000313" key="5">
    <source>
        <dbReference type="EMBL" id="PRX54577.1"/>
    </source>
</evidence>
<evidence type="ECO:0000313" key="6">
    <source>
        <dbReference type="Proteomes" id="UP000237640"/>
    </source>
</evidence>
<keyword evidence="6" id="KW-1185">Reference proteome</keyword>
<organism evidence="5 6">
    <name type="scientific">Flagellimonas meridianipacifica</name>
    <dbReference type="NCBI Taxonomy" id="1080225"/>
    <lineage>
        <taxon>Bacteria</taxon>
        <taxon>Pseudomonadati</taxon>
        <taxon>Bacteroidota</taxon>
        <taxon>Flavobacteriia</taxon>
        <taxon>Flavobacteriales</taxon>
        <taxon>Flavobacteriaceae</taxon>
        <taxon>Flagellimonas</taxon>
    </lineage>
</organism>
<feature type="transmembrane region" description="Helical" evidence="3">
    <location>
        <begin position="153"/>
        <end position="175"/>
    </location>
</feature>
<accession>A0A2T0MAP8</accession>
<keyword evidence="1 2" id="KW-0238">DNA-binding</keyword>
<dbReference type="InterPro" id="IPR050109">
    <property type="entry name" value="HTH-type_TetR-like_transc_reg"/>
</dbReference>
<keyword evidence="3" id="KW-1133">Transmembrane helix</keyword>
<dbReference type="Gene3D" id="1.10.357.10">
    <property type="entry name" value="Tetracycline Repressor, domain 2"/>
    <property type="match status" value="1"/>
</dbReference>
<comment type="caution">
    <text evidence="5">The sequence shown here is derived from an EMBL/GenBank/DDBJ whole genome shotgun (WGS) entry which is preliminary data.</text>
</comment>
<evidence type="ECO:0000256" key="1">
    <source>
        <dbReference type="ARBA" id="ARBA00023125"/>
    </source>
</evidence>
<dbReference type="PROSITE" id="PS50977">
    <property type="entry name" value="HTH_TETR_2"/>
    <property type="match status" value="1"/>
</dbReference>
<gene>
    <name evidence="5" type="ORF">CLV81_2979</name>
</gene>
<dbReference type="SUPFAM" id="SSF46689">
    <property type="entry name" value="Homeodomain-like"/>
    <property type="match status" value="1"/>
</dbReference>
<feature type="DNA-binding region" description="H-T-H motif" evidence="2">
    <location>
        <begin position="28"/>
        <end position="47"/>
    </location>
</feature>
<keyword evidence="3" id="KW-0472">Membrane</keyword>
<dbReference type="PANTHER" id="PTHR30328">
    <property type="entry name" value="TRANSCRIPTIONAL REPRESSOR"/>
    <property type="match status" value="1"/>
</dbReference>
<evidence type="ECO:0000259" key="4">
    <source>
        <dbReference type="PROSITE" id="PS50977"/>
    </source>
</evidence>
<evidence type="ECO:0000256" key="2">
    <source>
        <dbReference type="PROSITE-ProRule" id="PRU00335"/>
    </source>
</evidence>
<dbReference type="SUPFAM" id="SSF48498">
    <property type="entry name" value="Tetracyclin repressor-like, C-terminal domain"/>
    <property type="match status" value="1"/>
</dbReference>
<name>A0A2T0MAP8_9FLAO</name>